<evidence type="ECO:0000313" key="2">
    <source>
        <dbReference type="Proteomes" id="UP000242700"/>
    </source>
</evidence>
<dbReference type="Proteomes" id="UP000242700">
    <property type="component" value="Unassembled WGS sequence"/>
</dbReference>
<gene>
    <name evidence="1" type="ORF">SAMN05216187_106143</name>
</gene>
<dbReference type="STRING" id="586411.SAMN05216187_106143"/>
<protein>
    <submittedName>
        <fullName evidence="1">Uncharacterized protein</fullName>
    </submittedName>
</protein>
<accession>A0A1G9AIE0</accession>
<organism evidence="1 2">
    <name type="scientific">Jeotgalicoccus aerolatus</name>
    <dbReference type="NCBI Taxonomy" id="709510"/>
    <lineage>
        <taxon>Bacteria</taxon>
        <taxon>Bacillati</taxon>
        <taxon>Bacillota</taxon>
        <taxon>Bacilli</taxon>
        <taxon>Bacillales</taxon>
        <taxon>Staphylococcaceae</taxon>
        <taxon>Jeotgalicoccus</taxon>
    </lineage>
</organism>
<dbReference type="EMBL" id="FNFI01000006">
    <property type="protein sequence ID" value="SDK27028.1"/>
    <property type="molecule type" value="Genomic_DNA"/>
</dbReference>
<sequence>MITKIINSYDIQINGQLLRVVEAGEFTGSAAPFNSKTLLINEPRGNKYINLITYRENPENDILEITLDSSDIIDNRELLLKSFVKSLVDRKRIKEREKYSLLLDGDGLAYSNEELCSSIIYEVNKNNDSYSINGKTLKIVETELQIEVNNLTDIKALIAEIEHDFDFLVLYNKGKFISVNKNGRIIPYPVIEVISLLTGKYQGAQLTALTGDNVEIKNNKVNYKYYLVSNSQFYIDDTDIYKEGFIIK</sequence>
<dbReference type="AlphaFoldDB" id="A0A1G9AIE0"/>
<proteinExistence type="predicted"/>
<name>A0A1G9AIE0_9STAP</name>
<reference evidence="2" key="1">
    <citation type="submission" date="2016-10" db="EMBL/GenBank/DDBJ databases">
        <authorList>
            <person name="Varghese N."/>
            <person name="Submissions S."/>
        </authorList>
    </citation>
    <scope>NUCLEOTIDE SEQUENCE [LARGE SCALE GENOMIC DNA]</scope>
    <source>
        <strain evidence="2">CGMCC 1.8911</strain>
    </source>
</reference>
<dbReference type="OrthoDB" id="2388519at2"/>
<evidence type="ECO:0000313" key="1">
    <source>
        <dbReference type="EMBL" id="SDK27028.1"/>
    </source>
</evidence>
<dbReference type="RefSeq" id="WP_026859006.1">
    <property type="nucleotide sequence ID" value="NZ_FNFI01000006.1"/>
</dbReference>